<evidence type="ECO:0000313" key="1">
    <source>
        <dbReference type="EMBL" id="KAJ9633904.1"/>
    </source>
</evidence>
<accession>A0ACC2YF19</accession>
<proteinExistence type="predicted"/>
<gene>
    <name evidence="1" type="ORF">H2199_009195</name>
</gene>
<dbReference type="Proteomes" id="UP001172680">
    <property type="component" value="Unassembled WGS sequence"/>
</dbReference>
<sequence length="533" mass="57975">MLPVVLRTFTRGQCIARIPPSLFGPLKLFSETGLRSLSNSPIDVKILCLQRLVRLFAYGGSTLILALYLSDLHNSDQRIGLFMTLTLWGDVILSFILTLVADSTGRKRMLVLGSLLMTASGVVFATSSSYWVLVIASVFGVISPSGAEIGPFKAIEESAISQLVSADDRSTVLAWYYMLGTWGSASGALCAGWVVKRLQDGQWSTIESYRIIFMGYAAMGVTKCVLSIALSSRCERDYVLQEQRTAASDEIRPLLALRDNEECCTSYSYRTVTPQFPPGASFTSSVSSRDSIASFTTEVSSSSTSATETTNTTTDAGKDTPSPLFSAPRPGLSQISYESRWLLLKICLIFMLDNLGSGIIPESWQTLYFQRKFHLEEGALGSLFFTSRFLTSFSNLYAIPIVHRLGLIPTMILGHVPAAICLALIPLPTLLPASAGLLVVRALFLDIDQAPRQAFLAAAFAPTERTAVLGFINVIRTLCQSVGPLITGVLASVGQLWLCFVVAGVLKLVYDGLLLGTFVGYRTYEGRVTEEQD</sequence>
<organism evidence="1 2">
    <name type="scientific">Coniosporium tulheliwenetii</name>
    <dbReference type="NCBI Taxonomy" id="3383036"/>
    <lineage>
        <taxon>Eukaryota</taxon>
        <taxon>Fungi</taxon>
        <taxon>Dikarya</taxon>
        <taxon>Ascomycota</taxon>
        <taxon>Pezizomycotina</taxon>
        <taxon>Dothideomycetes</taxon>
        <taxon>Dothideomycetes incertae sedis</taxon>
        <taxon>Coniosporium</taxon>
    </lineage>
</organism>
<reference evidence="1" key="1">
    <citation type="submission" date="2022-10" db="EMBL/GenBank/DDBJ databases">
        <title>Culturing micro-colonial fungi from biological soil crusts in the Mojave desert and describing Neophaeococcomyces mojavensis, and introducing the new genera and species Taxawa tesnikishii.</title>
        <authorList>
            <person name="Kurbessoian T."/>
            <person name="Stajich J.E."/>
        </authorList>
    </citation>
    <scope>NUCLEOTIDE SEQUENCE</scope>
    <source>
        <strain evidence="1">JES_115</strain>
    </source>
</reference>
<name>A0ACC2YF19_9PEZI</name>
<keyword evidence="2" id="KW-1185">Reference proteome</keyword>
<dbReference type="EMBL" id="JAPDRP010000040">
    <property type="protein sequence ID" value="KAJ9633904.1"/>
    <property type="molecule type" value="Genomic_DNA"/>
</dbReference>
<evidence type="ECO:0000313" key="2">
    <source>
        <dbReference type="Proteomes" id="UP001172680"/>
    </source>
</evidence>
<comment type="caution">
    <text evidence="1">The sequence shown here is derived from an EMBL/GenBank/DDBJ whole genome shotgun (WGS) entry which is preliminary data.</text>
</comment>
<protein>
    <submittedName>
        <fullName evidence="1">Uncharacterized protein</fullName>
    </submittedName>
</protein>